<name>A0A8T0WK58_PANVG</name>
<dbReference type="EMBL" id="CM029039">
    <property type="protein sequence ID" value="KAG2646437.1"/>
    <property type="molecule type" value="Genomic_DNA"/>
</dbReference>
<dbReference type="Proteomes" id="UP000823388">
    <property type="component" value="Chromosome 2K"/>
</dbReference>
<keyword evidence="2" id="KW-1185">Reference proteome</keyword>
<proteinExistence type="predicted"/>
<gene>
    <name evidence="1" type="ORF">PVAP13_2KG509400</name>
</gene>
<sequence length="182" mass="19309">MATAAARPGAGLRLWWPCRRCRSPWAVVCHAYGSSGGRCRASATRPGAGLRLRWPRRRRRSAWTVVCHACGSSGGHCRASAARPGAGLRLRWPCRRRRSPWAMVCHACGSSGGRCRASAARPGAGYRPGCLGLGVCGRSSGGLFCAMPVHGLRLRGGIGWRRKPRSACGPMTATPSGAVYLV</sequence>
<dbReference type="AlphaFoldDB" id="A0A8T0WK58"/>
<organism evidence="1 2">
    <name type="scientific">Panicum virgatum</name>
    <name type="common">Blackwell switchgrass</name>
    <dbReference type="NCBI Taxonomy" id="38727"/>
    <lineage>
        <taxon>Eukaryota</taxon>
        <taxon>Viridiplantae</taxon>
        <taxon>Streptophyta</taxon>
        <taxon>Embryophyta</taxon>
        <taxon>Tracheophyta</taxon>
        <taxon>Spermatophyta</taxon>
        <taxon>Magnoliopsida</taxon>
        <taxon>Liliopsida</taxon>
        <taxon>Poales</taxon>
        <taxon>Poaceae</taxon>
        <taxon>PACMAD clade</taxon>
        <taxon>Panicoideae</taxon>
        <taxon>Panicodae</taxon>
        <taxon>Paniceae</taxon>
        <taxon>Panicinae</taxon>
        <taxon>Panicum</taxon>
        <taxon>Panicum sect. Hiantes</taxon>
    </lineage>
</organism>
<comment type="caution">
    <text evidence="1">The sequence shown here is derived from an EMBL/GenBank/DDBJ whole genome shotgun (WGS) entry which is preliminary data.</text>
</comment>
<evidence type="ECO:0000313" key="1">
    <source>
        <dbReference type="EMBL" id="KAG2646437.1"/>
    </source>
</evidence>
<reference evidence="1" key="1">
    <citation type="submission" date="2020-05" db="EMBL/GenBank/DDBJ databases">
        <title>WGS assembly of Panicum virgatum.</title>
        <authorList>
            <person name="Lovell J.T."/>
            <person name="Jenkins J."/>
            <person name="Shu S."/>
            <person name="Juenger T.E."/>
            <person name="Schmutz J."/>
        </authorList>
    </citation>
    <scope>NUCLEOTIDE SEQUENCE</scope>
    <source>
        <strain evidence="1">AP13</strain>
    </source>
</reference>
<protein>
    <submittedName>
        <fullName evidence="1">Uncharacterized protein</fullName>
    </submittedName>
</protein>
<evidence type="ECO:0000313" key="2">
    <source>
        <dbReference type="Proteomes" id="UP000823388"/>
    </source>
</evidence>
<accession>A0A8T0WK58</accession>